<dbReference type="InterPro" id="IPR030392">
    <property type="entry name" value="S74_ICA"/>
</dbReference>
<feature type="domain" description="EGF-like" evidence="7">
    <location>
        <begin position="69"/>
        <end position="102"/>
    </location>
</feature>
<feature type="disulfide bond" evidence="4">
    <location>
        <begin position="92"/>
        <end position="101"/>
    </location>
</feature>
<feature type="chain" id="PRO_5025575726" description="EGF-like domain-containing protein" evidence="6">
    <location>
        <begin position="21"/>
        <end position="2140"/>
    </location>
</feature>
<comment type="caution">
    <text evidence="9">The sequence shown here is derived from an EMBL/GenBank/DDBJ whole genome shotgun (WGS) entry which is preliminary data.</text>
</comment>
<proteinExistence type="predicted"/>
<evidence type="ECO:0000256" key="5">
    <source>
        <dbReference type="SAM" id="Coils"/>
    </source>
</evidence>
<keyword evidence="2" id="KW-0677">Repeat</keyword>
<name>A0A6A3YQY6_9STRA</name>
<dbReference type="PANTHER" id="PTHR11219:SF69">
    <property type="entry name" value="TENEURIN-A"/>
    <property type="match status" value="1"/>
</dbReference>
<dbReference type="PROSITE" id="PS51688">
    <property type="entry name" value="ICA"/>
    <property type="match status" value="1"/>
</dbReference>
<dbReference type="PROSITE" id="PS00022">
    <property type="entry name" value="EGF_1"/>
    <property type="match status" value="2"/>
</dbReference>
<evidence type="ECO:0000259" key="8">
    <source>
        <dbReference type="PROSITE" id="PS51688"/>
    </source>
</evidence>
<evidence type="ECO:0000256" key="2">
    <source>
        <dbReference type="ARBA" id="ARBA00022737"/>
    </source>
</evidence>
<dbReference type="InterPro" id="IPR051216">
    <property type="entry name" value="Teneurin"/>
</dbReference>
<dbReference type="Gene3D" id="2.60.120.260">
    <property type="entry name" value="Galactose-binding domain-like"/>
    <property type="match status" value="1"/>
</dbReference>
<dbReference type="InterPro" id="IPR002049">
    <property type="entry name" value="LE_dom"/>
</dbReference>
<keyword evidence="3 4" id="KW-1015">Disulfide bond</keyword>
<comment type="caution">
    <text evidence="4">Lacks conserved residue(s) required for the propagation of feature annotation.</text>
</comment>
<dbReference type="PROSITE" id="PS01186">
    <property type="entry name" value="EGF_2"/>
    <property type="match status" value="1"/>
</dbReference>
<evidence type="ECO:0008006" key="11">
    <source>
        <dbReference type="Google" id="ProtNLM"/>
    </source>
</evidence>
<dbReference type="Proteomes" id="UP000433483">
    <property type="component" value="Unassembled WGS sequence"/>
</dbReference>
<accession>A0A6A3YQY6</accession>
<dbReference type="OrthoDB" id="6130531at2759"/>
<dbReference type="PANTHER" id="PTHR11219">
    <property type="entry name" value="TENEURIN AND N-ACETYLGLUCOSAMINE-1-PHOSPHODIESTER ALPHA-N-ACETYLGLUCOSAMINIDASE"/>
    <property type="match status" value="1"/>
</dbReference>
<feature type="signal peptide" evidence="6">
    <location>
        <begin position="1"/>
        <end position="20"/>
    </location>
</feature>
<dbReference type="Pfam" id="PF23106">
    <property type="entry name" value="EGF_Teneurin"/>
    <property type="match status" value="1"/>
</dbReference>
<evidence type="ECO:0000256" key="4">
    <source>
        <dbReference type="PROSITE-ProRule" id="PRU00076"/>
    </source>
</evidence>
<evidence type="ECO:0000313" key="9">
    <source>
        <dbReference type="EMBL" id="KAE9222572.1"/>
    </source>
</evidence>
<evidence type="ECO:0000313" key="10">
    <source>
        <dbReference type="Proteomes" id="UP000433483"/>
    </source>
</evidence>
<keyword evidence="10" id="KW-1185">Reference proteome</keyword>
<keyword evidence="5" id="KW-0175">Coiled coil</keyword>
<feature type="domain" description="Peptidase S74" evidence="8">
    <location>
        <begin position="2028"/>
        <end position="2124"/>
    </location>
</feature>
<dbReference type="PROSITE" id="PS50026">
    <property type="entry name" value="EGF_3"/>
    <property type="match status" value="1"/>
</dbReference>
<protein>
    <recommendedName>
        <fullName evidence="11">EGF-like domain-containing protein</fullName>
    </recommendedName>
</protein>
<sequence length="2140" mass="208811">MLGVFVLLLLPVVVVQVADAACANSCSGHGRCGASNQCTCDADWALAPDCSLRKCPTGVAWTDKAKTANAAHAVAECSNRGVCDYSKGECTCFNGYTGAACQRLRCPSDCSGHGLCYSSATLASQYGPSSLAGSGPTYTNWEKDSMTSCMCDMGYNGPDCSQFMCAKNDDPLTTGQAYRTIQIAVGADPTPATALAGSVRVHFLGDVAVFSAVAGADAAHETACAQAFQSMRTVLTATCTITSVDSVTKGAIYTVAFTEWVHLGGENNLLYHTGNPPLSSFTCDLSQVTSLNSPSCVVTDVAATNVIEHVYCSNRGLCDFSSGQCVCYTDFKGMDCNQPSNIPDSIDDNDGFIINPLGLAYTGTVLHLKTAKGSQADFYFMKIESSTLPILTMNGMGDTNLLNGDLQLSTGSLTITTIAQTSTAADIANTHPTFTNTVLKVRASRLLNTGFKLFEAMVGDTNTVVDIRGDGLTTIYTGGLSVVTGGGIIANTVDAPSLTVTNSFGTFSSSLLKLSTSRATQYPGASDFLLIEASANSVPAFTVEASGRTTISNGGLIVSGLGGGQISNSDTAASALVVSATSTSFVGDAVAIKTFSGSAHNMLKVTTRIAPAAPIDLFTIANSGLTTITQTGLYITSGGATVNAGGIHIINGGETIDFGGLRVKDGGGTIELGGLNVIDGGGTIATTAATTDVLTVEATATTFSSNARVLHINSKSTVLPATSMHYLLEATVGATSTSVFKVDATGLATIAGQGSGGASISDKGTTANTLTLTNSAASFNQKVLGMVATDTNGYSFIDATVGSTSVFNVDASGLTTIVGQGSGGASISDSSTTTDTITVANTATTGFSGALLAMSSTSSDKLYKFIDAQVASVSVFKVAASGLATIAGQGSGGASISDKGTTANTLSVANSVTSGFTGALLSMNAVSSTTSYTLIDAKSSGTSRFKVVASGLTTISAGGLSVTGGVTVVDTGLTVTTGGASISDSSASSTNTLTVANSATSGFTGALLAMSSTSSTTGYSFIDGKVGSTSVFKVAGTGLATIAGQGSGGASVSDTGTTANTLTVANSVSTGFTGAVLSLNAVSSTTVYSLIDATVGAGSTPRFNVAATGLTTIVGSGSGGASISDSGTATSTLSVANSVSTGFTGALLSMNAVSSTTAYTLIDAKSSGTSRFKVAASGLTTISAGGLSVTGGVTVVDTGLTVTTGGASLSDSGTTTNTLTVANSATTGFTGALLAMSSTSSTTGYSFIDGKVGSTSVFKVGGTGLATIAGQGSGGASISDTGTTANTLTVANSVSTGFTGTLLSMNAVSTTTSYTLIDAQASGTSKFTVAASGLTTIASGGLTVTTGGVTIGAGGLVVSAGGATVTAGGLTVSAGGASISDNQATVNTLSVANSVSTGFTGALLSMNAVSSTTAYTLIDAKSSGTSRFKVAASGLTTISAGGLSVTGGVTVVDTGLTVSAGGASIAGGATIAGGVTVSNTGLTVTTGGAAITDTGTSANTLTLTNSASSFNKAILAMVSTATTGFSVIDAKVGSTSVFNVAPSGLTTISAGGLSVSGGATIAGGVTVSNTGLTVSGGGATIAGGATITGSASISGGATMSGGVTVSGGGASITGGITAVDTGVTVTTGGARIYDTGTSAETLTVKNTASGITKALLYLDSTAASGFPLIDAKVAGTSQFTVTAAGRTTIASGGFTVSAGGAVITAGGLSVAGDGATIAGGATITGSASISGGATIAGGVTVSNTGLTVTTGGAAITDTGTSANTLTLTNSASSFNKAILAMVSTATTGFSVIDAKVGSTSVFNVAPSGLTTISAGGLSVSGGATIAGGVTVSNTGLTVSGGGATIAGGVTVSNTGLTVSGGGATIAGGATITGSASISGGASITGGITAVDTGVTVTTGGARIYDTGTSAETLTVKNTASGITKALLYLDSTETSGFPLIDAKVAGTSQFTVTAAGLTAIASGGLSVKGGVTVVDTGVTVSAGVVGISDTTASTVSTDGALVVSGGVGIGGSIRCAGTSYAVTHTNTSDRRLKTAIKNLTAAQETIRRLRPVTYEWRRDEFPSRNFPTGVFPGFLADEVEQILPDLVQQDGDGWKSMDYVGIVPHLVRAVQEMQDQLEASQAQMTRMQQQIDALLAAVAA</sequence>
<evidence type="ECO:0000256" key="1">
    <source>
        <dbReference type="ARBA" id="ARBA00022536"/>
    </source>
</evidence>
<reference evidence="9 10" key="1">
    <citation type="submission" date="2018-08" db="EMBL/GenBank/DDBJ databases">
        <title>Genomic investigation of the strawberry pathogen Phytophthora fragariae indicates pathogenicity is determined by transcriptional variation in three key races.</title>
        <authorList>
            <person name="Adams T.M."/>
            <person name="Armitage A.D."/>
            <person name="Sobczyk M.K."/>
            <person name="Bates H.J."/>
            <person name="Dunwell J.M."/>
            <person name="Nellist C.F."/>
            <person name="Harrison R.J."/>
        </authorList>
    </citation>
    <scope>NUCLEOTIDE SEQUENCE [LARGE SCALE GENOMIC DNA]</scope>
    <source>
        <strain evidence="9 10">NOV-27</strain>
    </source>
</reference>
<dbReference type="CDD" id="cd00055">
    <property type="entry name" value="EGF_Lam"/>
    <property type="match status" value="1"/>
</dbReference>
<feature type="coiled-coil region" evidence="5">
    <location>
        <begin position="2110"/>
        <end position="2137"/>
    </location>
</feature>
<gene>
    <name evidence="9" type="ORF">PF005_g6644</name>
</gene>
<dbReference type="Gene3D" id="2.10.25.10">
    <property type="entry name" value="Laminin"/>
    <property type="match status" value="1"/>
</dbReference>
<dbReference type="SMART" id="SM00181">
    <property type="entry name" value="EGF"/>
    <property type="match status" value="4"/>
</dbReference>
<evidence type="ECO:0000256" key="3">
    <source>
        <dbReference type="ARBA" id="ARBA00023157"/>
    </source>
</evidence>
<keyword evidence="6" id="KW-0732">Signal</keyword>
<keyword evidence="1 4" id="KW-0245">EGF-like domain</keyword>
<organism evidence="9 10">
    <name type="scientific">Phytophthora fragariae</name>
    <dbReference type="NCBI Taxonomy" id="53985"/>
    <lineage>
        <taxon>Eukaryota</taxon>
        <taxon>Sar</taxon>
        <taxon>Stramenopiles</taxon>
        <taxon>Oomycota</taxon>
        <taxon>Peronosporomycetes</taxon>
        <taxon>Peronosporales</taxon>
        <taxon>Peronosporaceae</taxon>
        <taxon>Phytophthora</taxon>
    </lineage>
</organism>
<dbReference type="EMBL" id="QXGB01000251">
    <property type="protein sequence ID" value="KAE9222572.1"/>
    <property type="molecule type" value="Genomic_DNA"/>
</dbReference>
<dbReference type="InterPro" id="IPR000742">
    <property type="entry name" value="EGF"/>
</dbReference>
<dbReference type="Pfam" id="PF13884">
    <property type="entry name" value="Peptidase_S74"/>
    <property type="match status" value="1"/>
</dbReference>
<evidence type="ECO:0000259" key="7">
    <source>
        <dbReference type="PROSITE" id="PS50026"/>
    </source>
</evidence>
<evidence type="ECO:0000256" key="6">
    <source>
        <dbReference type="SAM" id="SignalP"/>
    </source>
</evidence>